<dbReference type="CDD" id="cd15039">
    <property type="entry name" value="7tmB3_Methuselah-like"/>
    <property type="match status" value="1"/>
</dbReference>
<dbReference type="InterPro" id="IPR053231">
    <property type="entry name" value="GPCR_LN-TM7"/>
</dbReference>
<evidence type="ECO:0000313" key="7">
    <source>
        <dbReference type="Proteomes" id="UP001152795"/>
    </source>
</evidence>
<evidence type="ECO:0000256" key="4">
    <source>
        <dbReference type="ARBA" id="ARBA00023136"/>
    </source>
</evidence>
<dbReference type="PANTHER" id="PTHR45902">
    <property type="entry name" value="LATROPHILIN RECEPTOR-LIKE PROTEIN A"/>
    <property type="match status" value="1"/>
</dbReference>
<evidence type="ECO:0000313" key="6">
    <source>
        <dbReference type="EMBL" id="CAB4032341.1"/>
    </source>
</evidence>
<dbReference type="EMBL" id="CACRXK020018325">
    <property type="protein sequence ID" value="CAB4032341.1"/>
    <property type="molecule type" value="Genomic_DNA"/>
</dbReference>
<dbReference type="GO" id="GO:0004930">
    <property type="term" value="F:G protein-coupled receptor activity"/>
    <property type="evidence" value="ECO:0007669"/>
    <property type="project" value="InterPro"/>
</dbReference>
<dbReference type="Pfam" id="PF00002">
    <property type="entry name" value="7tm_2"/>
    <property type="match status" value="1"/>
</dbReference>
<dbReference type="Proteomes" id="UP001152795">
    <property type="component" value="Unassembled WGS sequence"/>
</dbReference>
<sequence>MYFNVCKVTSLLVLIICCVFKVAQCENIDLDERKMTSDAQIHENDDLFSVKRSFNEANMVRFRRAANSKTRERCEMASQCTGNETLFETTSTYYNCHCDNACYETFQDCCPDFVKTCGEQRKATGKNTKSLWKCVELDRSNLGRGGCFLRGPVGIWMITNCSSRWPFDETRAKCENASEKFSYPVEDFLPVVSKHGFTYRNKFCGVCNGEQTYKTWDVVIRGFITPPERYNIDERIRFALANQGYIQNIVPGVELARRYCAGAKYTDSCSNTTHPDYTKCKGGPVETVGSPFRGYFKNDACAFCNGDNRLVKDEERSFRVCGAPGLSQGLSIVFNRDSRTKSESTVTRVVEKYCPQGLVYDDNLEYCREGLVTNTNDTLSDVFLIALWFEQGAIKFPTLLPFNPFVFRRGLGPIPNIKNITGHLKSALLKKFALKSRQVAELKFHRQNFASTFLVATFRLTLTPYQEFILANENNTSNLNISTKSQRFLGLLKFTTNFTMTSGKYRFPVVKLVSRQLACYEGKMLQSHEYEIEKISGNVFQNTTGKTFSRNEYAILGKIGGNITLCRKLLLSGCHNGAFVTLNESEFFIYQNLSIFHYATNGTFNFGDYQISEGGTSNRTGLESFQNASFPKNSTIAVCLPFRGTFNTTEKIATKSDANYPLRILTVIGFSVSVVFLILLLVTYGIFKELRTLPGLNLMSLGISMLLSHLIWLIGTAKFQDTKTCEVLGIIEHYLFLVTFMAMSVISYHSCVVFSQPFNGNSNKSLARFGKYSTISWLIPGIFIAVCIALDQSETTFDIYDTTCWLSTDEAVLYLFLLPAAVLLLCNIYTFIKTAVALSRYNTDMQILQRDRKQNVIVCIKLATLVGFPWLFAFFGVVFPDIEVFEYLFVVFACLQGFCIGVAFVCNKKTLQLYKKWWKSGNKVSAESDPRNQTFQMS</sequence>
<keyword evidence="3" id="KW-1133">Transmembrane helix</keyword>
<evidence type="ECO:0000256" key="1">
    <source>
        <dbReference type="ARBA" id="ARBA00004141"/>
    </source>
</evidence>
<dbReference type="OrthoDB" id="5959886at2759"/>
<keyword evidence="4" id="KW-0472">Membrane</keyword>
<dbReference type="PROSITE" id="PS50958">
    <property type="entry name" value="SMB_2"/>
    <property type="match status" value="1"/>
</dbReference>
<proteinExistence type="predicted"/>
<evidence type="ECO:0000256" key="2">
    <source>
        <dbReference type="ARBA" id="ARBA00022692"/>
    </source>
</evidence>
<dbReference type="SUPFAM" id="SSF90188">
    <property type="entry name" value="Somatomedin B domain"/>
    <property type="match status" value="1"/>
</dbReference>
<comment type="caution">
    <text evidence="6">The sequence shown here is derived from an EMBL/GenBank/DDBJ whole genome shotgun (WGS) entry which is preliminary data.</text>
</comment>
<dbReference type="Gene3D" id="1.20.1070.10">
    <property type="entry name" value="Rhodopsin 7-helix transmembrane proteins"/>
    <property type="match status" value="1"/>
</dbReference>
<reference evidence="6" key="1">
    <citation type="submission" date="2020-04" db="EMBL/GenBank/DDBJ databases">
        <authorList>
            <person name="Alioto T."/>
            <person name="Alioto T."/>
            <person name="Gomez Garrido J."/>
        </authorList>
    </citation>
    <scope>NUCLEOTIDE SEQUENCE</scope>
    <source>
        <strain evidence="6">A484AB</strain>
    </source>
</reference>
<keyword evidence="7" id="KW-1185">Reference proteome</keyword>
<dbReference type="SUPFAM" id="SSF81321">
    <property type="entry name" value="Family A G protein-coupled receptor-like"/>
    <property type="match status" value="1"/>
</dbReference>
<dbReference type="InterPro" id="IPR001212">
    <property type="entry name" value="Somatomedin_B_dom"/>
</dbReference>
<accession>A0A6S7JN67</accession>
<dbReference type="InterPro" id="IPR000832">
    <property type="entry name" value="GPCR_2_secretin-like"/>
</dbReference>
<dbReference type="InterPro" id="IPR036024">
    <property type="entry name" value="Somatomedin_B-like_dom_sf"/>
</dbReference>
<evidence type="ECO:0000256" key="5">
    <source>
        <dbReference type="ARBA" id="ARBA00023157"/>
    </source>
</evidence>
<comment type="subcellular location">
    <subcellularLocation>
        <location evidence="1">Membrane</location>
        <topology evidence="1">Multi-pass membrane protein</topology>
    </subcellularLocation>
</comment>
<organism evidence="6 7">
    <name type="scientific">Paramuricea clavata</name>
    <name type="common">Red gorgonian</name>
    <name type="synonym">Violescent sea-whip</name>
    <dbReference type="NCBI Taxonomy" id="317549"/>
    <lineage>
        <taxon>Eukaryota</taxon>
        <taxon>Metazoa</taxon>
        <taxon>Cnidaria</taxon>
        <taxon>Anthozoa</taxon>
        <taxon>Octocorallia</taxon>
        <taxon>Malacalcyonacea</taxon>
        <taxon>Plexauridae</taxon>
        <taxon>Paramuricea</taxon>
    </lineage>
</organism>
<evidence type="ECO:0000256" key="3">
    <source>
        <dbReference type="ARBA" id="ARBA00022989"/>
    </source>
</evidence>
<gene>
    <name evidence="6" type="ORF">PACLA_8A045615</name>
</gene>
<dbReference type="AlphaFoldDB" id="A0A6S7JN67"/>
<keyword evidence="2" id="KW-0812">Transmembrane</keyword>
<dbReference type="InterPro" id="IPR017981">
    <property type="entry name" value="GPCR_2-like_7TM"/>
</dbReference>
<dbReference type="PROSITE" id="PS50261">
    <property type="entry name" value="G_PROTEIN_RECEP_F2_4"/>
    <property type="match status" value="1"/>
</dbReference>
<protein>
    <submittedName>
        <fullName evidence="6">Cadherin EGF LAG seven-pass G-type receptor 1</fullName>
    </submittedName>
</protein>
<dbReference type="GO" id="GO:0016020">
    <property type="term" value="C:membrane"/>
    <property type="evidence" value="ECO:0007669"/>
    <property type="project" value="UniProtKB-SubCell"/>
</dbReference>
<dbReference type="PANTHER" id="PTHR45902:SF1">
    <property type="entry name" value="LATROPHILIN RECEPTOR-LIKE PROTEIN A"/>
    <property type="match status" value="1"/>
</dbReference>
<dbReference type="GO" id="GO:0007166">
    <property type="term" value="P:cell surface receptor signaling pathway"/>
    <property type="evidence" value="ECO:0007669"/>
    <property type="project" value="InterPro"/>
</dbReference>
<dbReference type="PROSITE" id="PS00524">
    <property type="entry name" value="SMB_1"/>
    <property type="match status" value="1"/>
</dbReference>
<name>A0A6S7JN67_PARCT</name>
<keyword evidence="5" id="KW-1015">Disulfide bond</keyword>
<keyword evidence="6" id="KW-0675">Receptor</keyword>